<dbReference type="Proteomes" id="UP001262835">
    <property type="component" value="Unassembled WGS sequence"/>
</dbReference>
<sequence>MSKLSRLIGMATKALDAKPGGTGPSGSPSSSRTGDWRGIVRSAADALTGDGRAPAPATPAAGAPAATPGSSSASLTPPPASRGQASAHPATDADRRAIARYDYLMQTADPAQIEQIHQEAFARLTPDQRAQVQARMVAELPTHERPRSAAPADLARAAARGEASRPGLMTGLLSRASRGGGASRVAGGAALGAGVGILGAVAGGAIVTSVAGPLLAQAAGMGVDFDALAQGLDVDALAEGAVIGVGEQIAGVGDQVAGFGENLGGFDLPGLGDLFGR</sequence>
<dbReference type="EMBL" id="JAUZVT010000002">
    <property type="protein sequence ID" value="MDT3330691.1"/>
    <property type="molecule type" value="Genomic_DNA"/>
</dbReference>
<accession>A0ABU3GLF2</accession>
<proteinExistence type="predicted"/>
<protein>
    <submittedName>
        <fullName evidence="2">Cation-transporting ATPase</fullName>
    </submittedName>
</protein>
<evidence type="ECO:0000313" key="2">
    <source>
        <dbReference type="EMBL" id="MDT3330691.1"/>
    </source>
</evidence>
<reference evidence="2 3" key="1">
    <citation type="submission" date="2023-08" db="EMBL/GenBank/DDBJ databases">
        <title>Microbacterium aquilitoris sp. nov. and Microbacterium gwkjibeachense sp. nov., isolated from beach.</title>
        <authorList>
            <person name="Lee S.D."/>
            <person name="Yang H."/>
            <person name="Kim I."/>
        </authorList>
    </citation>
    <scope>NUCLEOTIDE SEQUENCE [LARGE SCALE GENOMIC DNA]</scope>
    <source>
        <strain evidence="2 3">KSW-18</strain>
    </source>
</reference>
<comment type="caution">
    <text evidence="2">The sequence shown here is derived from an EMBL/GenBank/DDBJ whole genome shotgun (WGS) entry which is preliminary data.</text>
</comment>
<evidence type="ECO:0000256" key="1">
    <source>
        <dbReference type="SAM" id="MobiDB-lite"/>
    </source>
</evidence>
<evidence type="ECO:0000313" key="3">
    <source>
        <dbReference type="Proteomes" id="UP001262835"/>
    </source>
</evidence>
<feature type="region of interest" description="Disordered" evidence="1">
    <location>
        <begin position="1"/>
        <end position="93"/>
    </location>
</feature>
<name>A0ABU3GLF2_9MICO</name>
<keyword evidence="3" id="KW-1185">Reference proteome</keyword>
<feature type="compositionally biased region" description="Low complexity" evidence="1">
    <location>
        <begin position="53"/>
        <end position="75"/>
    </location>
</feature>
<gene>
    <name evidence="2" type="ORF">Q9S78_08400</name>
</gene>
<organism evidence="2 3">
    <name type="scientific">Microbacterium aquilitoris</name>
    <dbReference type="NCBI Taxonomy" id="3067307"/>
    <lineage>
        <taxon>Bacteria</taxon>
        <taxon>Bacillati</taxon>
        <taxon>Actinomycetota</taxon>
        <taxon>Actinomycetes</taxon>
        <taxon>Micrococcales</taxon>
        <taxon>Microbacteriaceae</taxon>
        <taxon>Microbacterium</taxon>
    </lineage>
</organism>
<dbReference type="RefSeq" id="WP_311869981.1">
    <property type="nucleotide sequence ID" value="NZ_JAUZVT010000002.1"/>
</dbReference>